<evidence type="ECO:0000313" key="2">
    <source>
        <dbReference type="EMBL" id="MBB1244934.1"/>
    </source>
</evidence>
<reference evidence="3" key="1">
    <citation type="journal article" date="2020" name="Syst. Appl. Microbiol.">
        <title>Streptomyces alkaliterrae sp. nov., isolated from an alkaline soil, and emended descriptions of Streptomyces alkaliphilus, Streptomyces calidiresistens and Streptomyces durbertensis.</title>
        <authorList>
            <person name="Swiecimska M."/>
            <person name="Golinska P."/>
            <person name="Nouioui I."/>
            <person name="Wypij M."/>
            <person name="Rai M."/>
            <person name="Sangal V."/>
            <person name="Goodfellow M."/>
        </authorList>
    </citation>
    <scope>NUCLEOTIDE SEQUENCE [LARGE SCALE GENOMIC DNA]</scope>
    <source>
        <strain evidence="3">DSM 104538</strain>
    </source>
</reference>
<protein>
    <submittedName>
        <fullName evidence="2">Uncharacterized protein</fullName>
    </submittedName>
</protein>
<dbReference type="EMBL" id="WMLF01000212">
    <property type="protein sequence ID" value="MBB1244934.1"/>
    <property type="molecule type" value="Genomic_DNA"/>
</dbReference>
<dbReference type="Proteomes" id="UP000766698">
    <property type="component" value="Unassembled WGS sequence"/>
</dbReference>
<keyword evidence="3" id="KW-1185">Reference proteome</keyword>
<proteinExistence type="predicted"/>
<comment type="caution">
    <text evidence="2">The sequence shown here is derived from an EMBL/GenBank/DDBJ whole genome shotgun (WGS) entry which is preliminary data.</text>
</comment>
<evidence type="ECO:0000256" key="1">
    <source>
        <dbReference type="SAM" id="MobiDB-lite"/>
    </source>
</evidence>
<gene>
    <name evidence="2" type="ORF">GL263_15365</name>
</gene>
<sequence>MATDTSQQAGAAHLHAVPDRRDLLYDVRARQAVLPIILRHPDGRRTETILVLDGNQMQLVAIQLEQAIDKRQSAGHLPPLYGSGQAPGGGVER</sequence>
<name>A0ABR6EK98_9ACTN</name>
<organism evidence="2 3">
    <name type="scientific">Streptomyces durbertensis</name>
    <dbReference type="NCBI Taxonomy" id="2448886"/>
    <lineage>
        <taxon>Bacteria</taxon>
        <taxon>Bacillati</taxon>
        <taxon>Actinomycetota</taxon>
        <taxon>Actinomycetes</taxon>
        <taxon>Kitasatosporales</taxon>
        <taxon>Streptomycetaceae</taxon>
        <taxon>Streptomyces</taxon>
    </lineage>
</organism>
<evidence type="ECO:0000313" key="3">
    <source>
        <dbReference type="Proteomes" id="UP000766698"/>
    </source>
</evidence>
<dbReference type="RefSeq" id="WP_182856273.1">
    <property type="nucleotide sequence ID" value="NZ_WMLF01000212.1"/>
</dbReference>
<feature type="region of interest" description="Disordered" evidence="1">
    <location>
        <begin position="74"/>
        <end position="93"/>
    </location>
</feature>
<accession>A0ABR6EK98</accession>